<dbReference type="PANTHER" id="PTHR43510">
    <property type="entry name" value="AMINOTRANSFERASE FUNCTION, HYPOTHETICAL (EUROFUNG)"/>
    <property type="match status" value="1"/>
</dbReference>
<dbReference type="GO" id="GO:0008483">
    <property type="term" value="F:transaminase activity"/>
    <property type="evidence" value="ECO:0007669"/>
    <property type="project" value="UniProtKB-KW"/>
</dbReference>
<dbReference type="Proteomes" id="UP001501147">
    <property type="component" value="Unassembled WGS sequence"/>
</dbReference>
<evidence type="ECO:0000256" key="1">
    <source>
        <dbReference type="RuleBase" id="RU000481"/>
    </source>
</evidence>
<evidence type="ECO:0000256" key="2">
    <source>
        <dbReference type="SAM" id="MobiDB-lite"/>
    </source>
</evidence>
<dbReference type="PANTHER" id="PTHR43510:SF1">
    <property type="entry name" value="AMINOTRANSFERASE FUNCTION, HYPOTHETICAL (EUROFUNG)"/>
    <property type="match status" value="1"/>
</dbReference>
<sequence>MSAPAAAAGTGEDHDYPIRTWVFEDAAGRFDIDLGDSNMRPVRFDELTVPPGLELDYGHDRGIPGLRGRVAALYGGDPGSVLVTQGAQQALHLVYTTLLTPGSQVVTFRPGWQQSWDVPSELGCRVELVGYRPDLTFDVEAAERVAGPDLRLIVVNSPCNPTGRHIAGADLRRLAALAARTDAYLLLDEEYALGLSASFAVGADRVVSVSSLSKVYGFPGLRVGWMYGPRALVDACARSKFLATISNSVLCEELACTVLDERERHLAAYRELTGQGLALVRGFAERNADAVRLVEPQGTPFAWLWLTTGERPLAMCRRALDLGVLLMPGETLGARDGFRICFAREPEAVAEGLRRVERVLRPPGGAGPGAAPGPEAPTGPPPPS</sequence>
<dbReference type="Gene3D" id="3.40.640.10">
    <property type="entry name" value="Type I PLP-dependent aspartate aminotransferase-like (Major domain)"/>
    <property type="match status" value="1"/>
</dbReference>
<comment type="similarity">
    <text evidence="1">Belongs to the class-I pyridoxal-phosphate-dependent aminotransferase family.</text>
</comment>
<dbReference type="EC" id="2.6.1.-" evidence="1"/>
<dbReference type="InterPro" id="IPR004838">
    <property type="entry name" value="NHTrfase_class1_PyrdxlP-BS"/>
</dbReference>
<dbReference type="Gene3D" id="3.90.1150.10">
    <property type="entry name" value="Aspartate Aminotransferase, domain 1"/>
    <property type="match status" value="1"/>
</dbReference>
<dbReference type="InterPro" id="IPR015424">
    <property type="entry name" value="PyrdxlP-dep_Trfase"/>
</dbReference>
<accession>A0ABP8ZX00</accession>
<dbReference type="RefSeq" id="WP_345610417.1">
    <property type="nucleotide sequence ID" value="NZ_BAABJV010000002.1"/>
</dbReference>
<dbReference type="EMBL" id="BAABJV010000002">
    <property type="protein sequence ID" value="GAA4767765.1"/>
    <property type="molecule type" value="Genomic_DNA"/>
</dbReference>
<evidence type="ECO:0000313" key="4">
    <source>
        <dbReference type="EMBL" id="GAA4767765.1"/>
    </source>
</evidence>
<name>A0ABP8ZX00_9ACTN</name>
<dbReference type="Pfam" id="PF00155">
    <property type="entry name" value="Aminotran_1_2"/>
    <property type="match status" value="1"/>
</dbReference>
<organism evidence="4 5">
    <name type="scientific">Streptomyces sanyensis</name>
    <dbReference type="NCBI Taxonomy" id="568869"/>
    <lineage>
        <taxon>Bacteria</taxon>
        <taxon>Bacillati</taxon>
        <taxon>Actinomycetota</taxon>
        <taxon>Actinomycetes</taxon>
        <taxon>Kitasatosporales</taxon>
        <taxon>Streptomycetaceae</taxon>
        <taxon>Streptomyces</taxon>
    </lineage>
</organism>
<proteinExistence type="inferred from homology"/>
<keyword evidence="1" id="KW-0808">Transferase</keyword>
<reference evidence="5" key="1">
    <citation type="journal article" date="2019" name="Int. J. Syst. Evol. Microbiol.">
        <title>The Global Catalogue of Microorganisms (GCM) 10K type strain sequencing project: providing services to taxonomists for standard genome sequencing and annotation.</title>
        <authorList>
            <consortium name="The Broad Institute Genomics Platform"/>
            <consortium name="The Broad Institute Genome Sequencing Center for Infectious Disease"/>
            <person name="Wu L."/>
            <person name="Ma J."/>
        </authorList>
    </citation>
    <scope>NUCLEOTIDE SEQUENCE [LARGE SCALE GENOMIC DNA]</scope>
    <source>
        <strain evidence="5">JCM 18324</strain>
    </source>
</reference>
<protein>
    <recommendedName>
        <fullName evidence="1">Aminotransferase</fullName>
        <ecNumber evidence="1">2.6.1.-</ecNumber>
    </recommendedName>
</protein>
<dbReference type="CDD" id="cd00609">
    <property type="entry name" value="AAT_like"/>
    <property type="match status" value="1"/>
</dbReference>
<dbReference type="InterPro" id="IPR004839">
    <property type="entry name" value="Aminotransferase_I/II_large"/>
</dbReference>
<evidence type="ECO:0000313" key="5">
    <source>
        <dbReference type="Proteomes" id="UP001501147"/>
    </source>
</evidence>
<comment type="cofactor">
    <cofactor evidence="1">
        <name>pyridoxal 5'-phosphate</name>
        <dbReference type="ChEBI" id="CHEBI:597326"/>
    </cofactor>
</comment>
<dbReference type="InterPro" id="IPR015422">
    <property type="entry name" value="PyrdxlP-dep_Trfase_small"/>
</dbReference>
<dbReference type="InterPro" id="IPR015421">
    <property type="entry name" value="PyrdxlP-dep_Trfase_major"/>
</dbReference>
<comment type="caution">
    <text evidence="4">The sequence shown here is derived from an EMBL/GenBank/DDBJ whole genome shotgun (WGS) entry which is preliminary data.</text>
</comment>
<feature type="region of interest" description="Disordered" evidence="2">
    <location>
        <begin position="359"/>
        <end position="384"/>
    </location>
</feature>
<dbReference type="SUPFAM" id="SSF53383">
    <property type="entry name" value="PLP-dependent transferases"/>
    <property type="match status" value="1"/>
</dbReference>
<keyword evidence="1 4" id="KW-0032">Aminotransferase</keyword>
<feature type="compositionally biased region" description="Pro residues" evidence="2">
    <location>
        <begin position="374"/>
        <end position="384"/>
    </location>
</feature>
<dbReference type="PROSITE" id="PS00105">
    <property type="entry name" value="AA_TRANSFER_CLASS_1"/>
    <property type="match status" value="1"/>
</dbReference>
<evidence type="ECO:0000259" key="3">
    <source>
        <dbReference type="Pfam" id="PF00155"/>
    </source>
</evidence>
<feature type="domain" description="Aminotransferase class I/classII large" evidence="3">
    <location>
        <begin position="57"/>
        <end position="355"/>
    </location>
</feature>
<gene>
    <name evidence="4" type="ORF">GCM10023329_12810</name>
</gene>
<keyword evidence="5" id="KW-1185">Reference proteome</keyword>